<organism evidence="1 2">
    <name type="scientific">Penicillium chrysogenum</name>
    <name type="common">Penicillium notatum</name>
    <dbReference type="NCBI Taxonomy" id="5076"/>
    <lineage>
        <taxon>Eukaryota</taxon>
        <taxon>Fungi</taxon>
        <taxon>Dikarya</taxon>
        <taxon>Ascomycota</taxon>
        <taxon>Pezizomycotina</taxon>
        <taxon>Eurotiomycetes</taxon>
        <taxon>Eurotiomycetidae</taxon>
        <taxon>Eurotiales</taxon>
        <taxon>Aspergillaceae</taxon>
        <taxon>Penicillium</taxon>
        <taxon>Penicillium chrysogenum species complex</taxon>
    </lineage>
</organism>
<dbReference type="SUPFAM" id="SSF56112">
    <property type="entry name" value="Protein kinase-like (PK-like)"/>
    <property type="match status" value="1"/>
</dbReference>
<comment type="caution">
    <text evidence="1">The sequence shown here is derived from an EMBL/GenBank/DDBJ whole genome shotgun (WGS) entry which is preliminary data.</text>
</comment>
<sequence>MVKYRGNVTVIEAQTQKIIHEQLQGQVPIPEVFGWIGDADQTFIYMSLTEGETLEEMDRFGGQGEQDSYIGSFGKQPLTEVFLKFHPDLAGPFQGANAIRQFQDTCGVEINSDVPVVFIHNDLVPQHSSDSWTQSEGSSNH</sequence>
<proteinExistence type="predicted"/>
<dbReference type="EMBL" id="JAPVEB010000001">
    <property type="protein sequence ID" value="KAJ5283830.1"/>
    <property type="molecule type" value="Genomic_DNA"/>
</dbReference>
<evidence type="ECO:0000313" key="2">
    <source>
        <dbReference type="Proteomes" id="UP001220256"/>
    </source>
</evidence>
<keyword evidence="2" id="KW-1185">Reference proteome</keyword>
<gene>
    <name evidence="1" type="ORF">N7505_001810</name>
</gene>
<evidence type="ECO:0000313" key="1">
    <source>
        <dbReference type="EMBL" id="KAJ5283830.1"/>
    </source>
</evidence>
<dbReference type="Proteomes" id="UP001220256">
    <property type="component" value="Unassembled WGS sequence"/>
</dbReference>
<accession>A0ABQ8WXR2</accession>
<protein>
    <submittedName>
        <fullName evidence="1">Uncharacterized protein</fullName>
    </submittedName>
</protein>
<dbReference type="InterPro" id="IPR011009">
    <property type="entry name" value="Kinase-like_dom_sf"/>
</dbReference>
<name>A0ABQ8WXR2_PENCH</name>
<reference evidence="1 2" key="1">
    <citation type="journal article" date="2023" name="IMA Fungus">
        <title>Comparative genomic study of the Penicillium genus elucidates a diverse pangenome and 15 lateral gene transfer events.</title>
        <authorList>
            <person name="Petersen C."/>
            <person name="Sorensen T."/>
            <person name="Nielsen M.R."/>
            <person name="Sondergaard T.E."/>
            <person name="Sorensen J.L."/>
            <person name="Fitzpatrick D.A."/>
            <person name="Frisvad J.C."/>
            <person name="Nielsen K.L."/>
        </authorList>
    </citation>
    <scope>NUCLEOTIDE SEQUENCE [LARGE SCALE GENOMIC DNA]</scope>
    <source>
        <strain evidence="1 2">IBT 3361</strain>
    </source>
</reference>